<dbReference type="RefSeq" id="WP_183493908.1">
    <property type="nucleotide sequence ID" value="NZ_JACIFF010000001.1"/>
</dbReference>
<reference evidence="3 4" key="1">
    <citation type="submission" date="2020-08" db="EMBL/GenBank/DDBJ databases">
        <title>Genomic Encyclopedia of Type Strains, Phase IV (KMG-IV): sequencing the most valuable type-strain genomes for metagenomic binning, comparative biology and taxonomic classification.</title>
        <authorList>
            <person name="Goeker M."/>
        </authorList>
    </citation>
    <scope>NUCLEOTIDE SEQUENCE [LARGE SCALE GENOMIC DNA]</scope>
    <source>
        <strain evidence="3 4">DSM 105137</strain>
    </source>
</reference>
<keyword evidence="2" id="KW-0812">Transmembrane</keyword>
<dbReference type="AlphaFoldDB" id="A0A840DXE0"/>
<feature type="transmembrane region" description="Helical" evidence="2">
    <location>
        <begin position="12"/>
        <end position="33"/>
    </location>
</feature>
<sequence length="229" mass="25054">MAQIRIEEKKSGGSILPWIIGLLLLALIIWGVAEAFDESEEVLTEEVVEEDGTVAPVATGIDENNNYNDYGDEAVDKDQMRNGMGNYGEARTSYLDYTANMEGEMGLGHDFSSTALTRLSYAAAALAESKGIDANDPDSKANRARKMADEITRDPMAGSHADKIVTGALLITEILEDVNERAYDGEFDAEVNKLRSEAQAIDGSTLTLEQKSDVRSFFGQARRVLEMME</sequence>
<evidence type="ECO:0000256" key="2">
    <source>
        <dbReference type="SAM" id="Phobius"/>
    </source>
</evidence>
<gene>
    <name evidence="3" type="ORF">GGR28_000262</name>
</gene>
<organism evidence="3 4">
    <name type="scientific">Neolewinella aquimaris</name>
    <dbReference type="NCBI Taxonomy" id="1835722"/>
    <lineage>
        <taxon>Bacteria</taxon>
        <taxon>Pseudomonadati</taxon>
        <taxon>Bacteroidota</taxon>
        <taxon>Saprospiria</taxon>
        <taxon>Saprospirales</taxon>
        <taxon>Lewinellaceae</taxon>
        <taxon>Neolewinella</taxon>
    </lineage>
</organism>
<evidence type="ECO:0000313" key="3">
    <source>
        <dbReference type="EMBL" id="MBB4077661.1"/>
    </source>
</evidence>
<dbReference type="EMBL" id="JACIFF010000001">
    <property type="protein sequence ID" value="MBB4077661.1"/>
    <property type="molecule type" value="Genomic_DNA"/>
</dbReference>
<comment type="caution">
    <text evidence="3">The sequence shown here is derived from an EMBL/GenBank/DDBJ whole genome shotgun (WGS) entry which is preliminary data.</text>
</comment>
<keyword evidence="4" id="KW-1185">Reference proteome</keyword>
<keyword evidence="2" id="KW-0472">Membrane</keyword>
<accession>A0A840DXE0</accession>
<proteinExistence type="predicted"/>
<keyword evidence="2" id="KW-1133">Transmembrane helix</keyword>
<evidence type="ECO:0000256" key="1">
    <source>
        <dbReference type="SAM" id="MobiDB-lite"/>
    </source>
</evidence>
<dbReference type="Proteomes" id="UP000576209">
    <property type="component" value="Unassembled WGS sequence"/>
</dbReference>
<evidence type="ECO:0000313" key="4">
    <source>
        <dbReference type="Proteomes" id="UP000576209"/>
    </source>
</evidence>
<name>A0A840DXE0_9BACT</name>
<protein>
    <submittedName>
        <fullName evidence="3">Uncharacterized protein</fullName>
    </submittedName>
</protein>
<feature type="region of interest" description="Disordered" evidence="1">
    <location>
        <begin position="60"/>
        <end position="81"/>
    </location>
</feature>